<feature type="compositionally biased region" description="Basic and acidic residues" evidence="1">
    <location>
        <begin position="233"/>
        <end position="246"/>
    </location>
</feature>
<feature type="compositionally biased region" description="Basic and acidic residues" evidence="1">
    <location>
        <begin position="86"/>
        <end position="108"/>
    </location>
</feature>
<feature type="region of interest" description="Disordered" evidence="1">
    <location>
        <begin position="228"/>
        <end position="263"/>
    </location>
</feature>
<comment type="caution">
    <text evidence="2">The sequence shown here is derived from an EMBL/GenBank/DDBJ whole genome shotgun (WGS) entry which is preliminary data.</text>
</comment>
<feature type="region of interest" description="Disordered" evidence="1">
    <location>
        <begin position="86"/>
        <end position="135"/>
    </location>
</feature>
<feature type="compositionally biased region" description="Basic and acidic residues" evidence="1">
    <location>
        <begin position="120"/>
        <end position="135"/>
    </location>
</feature>
<dbReference type="EMBL" id="JBAWTH010000052">
    <property type="protein sequence ID" value="KAL2282136.1"/>
    <property type="molecule type" value="Genomic_DNA"/>
</dbReference>
<evidence type="ECO:0000313" key="2">
    <source>
        <dbReference type="EMBL" id="KAL2282136.1"/>
    </source>
</evidence>
<feature type="compositionally biased region" description="Low complexity" evidence="1">
    <location>
        <begin position="187"/>
        <end position="201"/>
    </location>
</feature>
<dbReference type="Proteomes" id="UP001600888">
    <property type="component" value="Unassembled WGS sequence"/>
</dbReference>
<evidence type="ECO:0000256" key="1">
    <source>
        <dbReference type="SAM" id="MobiDB-lite"/>
    </source>
</evidence>
<dbReference type="PANTHER" id="PTHR47372:SF5">
    <property type="entry name" value="LATE EMBRYOGENESIS ABUNDANT PROTEIN (LEA) FAMILY PROTEIN"/>
    <property type="match status" value="1"/>
</dbReference>
<feature type="region of interest" description="Disordered" evidence="1">
    <location>
        <begin position="148"/>
        <end position="206"/>
    </location>
</feature>
<reference evidence="2 3" key="1">
    <citation type="submission" date="2024-03" db="EMBL/GenBank/DDBJ databases">
        <title>A high-quality draft genome sequence of Diaporthe vaccinii, a causative agent of upright dieback and viscid rot disease in cranberry plants.</title>
        <authorList>
            <person name="Sarrasin M."/>
            <person name="Lang B.F."/>
            <person name="Burger G."/>
        </authorList>
    </citation>
    <scope>NUCLEOTIDE SEQUENCE [LARGE SCALE GENOMIC DNA]</scope>
    <source>
        <strain evidence="2 3">IS7</strain>
    </source>
</reference>
<organism evidence="2 3">
    <name type="scientific">Diaporthe vaccinii</name>
    <dbReference type="NCBI Taxonomy" id="105482"/>
    <lineage>
        <taxon>Eukaryota</taxon>
        <taxon>Fungi</taxon>
        <taxon>Dikarya</taxon>
        <taxon>Ascomycota</taxon>
        <taxon>Pezizomycotina</taxon>
        <taxon>Sordariomycetes</taxon>
        <taxon>Sordariomycetidae</taxon>
        <taxon>Diaporthales</taxon>
        <taxon>Diaporthaceae</taxon>
        <taxon>Diaporthe</taxon>
        <taxon>Diaporthe eres species complex</taxon>
    </lineage>
</organism>
<feature type="compositionally biased region" description="Basic and acidic residues" evidence="1">
    <location>
        <begin position="148"/>
        <end position="186"/>
    </location>
</feature>
<dbReference type="PANTHER" id="PTHR47372">
    <property type="entry name" value="DAUER UP-REGULATED-RELATED"/>
    <property type="match status" value="1"/>
</dbReference>
<name>A0ABR4EI72_9PEZI</name>
<feature type="compositionally biased region" description="Acidic residues" evidence="1">
    <location>
        <begin position="109"/>
        <end position="119"/>
    </location>
</feature>
<protein>
    <submittedName>
        <fullName evidence="2">Uncharacterized protein</fullName>
    </submittedName>
</protein>
<accession>A0ABR4EI72</accession>
<evidence type="ECO:0000313" key="3">
    <source>
        <dbReference type="Proteomes" id="UP001600888"/>
    </source>
</evidence>
<proteinExistence type="predicted"/>
<keyword evidence="3" id="KW-1185">Reference proteome</keyword>
<gene>
    <name evidence="2" type="ORF">FJTKL_11178</name>
</gene>
<sequence>MVRTPESKEDAEQFARQLLRLQKWCSENNRMDIEIDPEHLKICQKIWPHEPKVLNKDEDDIPKNWKNTAGAKNAGNQISIYWETAKKAQKTDDEEAEKAAKEAEKAAEEAEEAAEEAEEAADKAEKAAKDMDDIANDMKNDEYIKKAKDMKKSAEDAKKAAEKAKEAAEKAKKAAEDAKKAKDAKNAKGAQAAAQDAKIAAGDVQKASSQAKHLADLAAKEVKEAKKAKKAKKAQEAKASEAKEAAKLSIPKVKTDPDPQQAIPDTKVKLEYPDLLDDALDLFSNLTLDNNNNLEVEDFGSKGEPDEIYFFRDPFTGLDGTVKGNILFTPMNGKCFGFALPTDDGKFKFGFAPVTGQYEKKYLQFQTAYGNYERSRVIIMSKDRELRTLGFDDLAQLQYIGTGYMLPPSGIPSDRITEEDGVPVWTYDGDTCPPTWSIFQHKRTGRLGMVSKSLSCITYKDHFKDKMITYLQDTKIPIPRRRVKKQFAYL</sequence>